<evidence type="ECO:0000256" key="1">
    <source>
        <dbReference type="SAM" id="MobiDB-lite"/>
    </source>
</evidence>
<dbReference type="PANTHER" id="PTHR23053">
    <property type="entry name" value="DLEC1 DELETED IN LUNG AND ESOPHAGEAL CANCER 1"/>
    <property type="match status" value="1"/>
</dbReference>
<evidence type="ECO:0000313" key="3">
    <source>
        <dbReference type="Proteomes" id="UP000276834"/>
    </source>
</evidence>
<organism evidence="2 3">
    <name type="scientific">Chloebia gouldiae</name>
    <name type="common">Gouldian finch</name>
    <name type="synonym">Erythrura gouldiae</name>
    <dbReference type="NCBI Taxonomy" id="44316"/>
    <lineage>
        <taxon>Eukaryota</taxon>
        <taxon>Metazoa</taxon>
        <taxon>Chordata</taxon>
        <taxon>Craniata</taxon>
        <taxon>Vertebrata</taxon>
        <taxon>Euteleostomi</taxon>
        <taxon>Archelosauria</taxon>
        <taxon>Archosauria</taxon>
        <taxon>Dinosauria</taxon>
        <taxon>Saurischia</taxon>
        <taxon>Theropoda</taxon>
        <taxon>Coelurosauria</taxon>
        <taxon>Aves</taxon>
        <taxon>Neognathae</taxon>
        <taxon>Neoaves</taxon>
        <taxon>Telluraves</taxon>
        <taxon>Australaves</taxon>
        <taxon>Passeriformes</taxon>
        <taxon>Passeroidea</taxon>
        <taxon>Passeridae</taxon>
        <taxon>Chloebia</taxon>
    </lineage>
</organism>
<dbReference type="GO" id="GO:1904158">
    <property type="term" value="P:axonemal central apparatus assembly"/>
    <property type="evidence" value="ECO:0007669"/>
    <property type="project" value="TreeGrafter"/>
</dbReference>
<sequence length="104" mass="10891">VIDGSSSEGGQAVANIPVKVSARAEYSKYSIVPASPTDFGTMIKGTRKTRTLVLKNKGIVNFKFHIRQAAKGASALESKSSKQGESAPSTTELSTGRKSSSSTQ</sequence>
<dbReference type="PANTHER" id="PTHR23053:SF0">
    <property type="entry name" value="HYDROCEPHALUS-INDUCING PROTEIN HOMOLOG"/>
    <property type="match status" value="1"/>
</dbReference>
<keyword evidence="3" id="KW-1185">Reference proteome</keyword>
<dbReference type="EMBL" id="QUSF01000071">
    <property type="protein sequence ID" value="RLV96425.1"/>
    <property type="molecule type" value="Genomic_DNA"/>
</dbReference>
<name>A0A3L8S346_CHLGU</name>
<feature type="non-terminal residue" evidence="2">
    <location>
        <position position="1"/>
    </location>
</feature>
<dbReference type="Proteomes" id="UP000276834">
    <property type="component" value="Unassembled WGS sequence"/>
</dbReference>
<feature type="non-terminal residue" evidence="2">
    <location>
        <position position="104"/>
    </location>
</feature>
<feature type="compositionally biased region" description="Polar residues" evidence="1">
    <location>
        <begin position="77"/>
        <end position="104"/>
    </location>
</feature>
<gene>
    <name evidence="2" type="ORF">DV515_00012615</name>
</gene>
<dbReference type="GO" id="GO:0003341">
    <property type="term" value="P:cilium movement"/>
    <property type="evidence" value="ECO:0007669"/>
    <property type="project" value="TreeGrafter"/>
</dbReference>
<accession>A0A3L8S346</accession>
<protein>
    <recommendedName>
        <fullName evidence="4">MSP domain-containing protein</fullName>
    </recommendedName>
</protein>
<evidence type="ECO:0000313" key="2">
    <source>
        <dbReference type="EMBL" id="RLV96425.1"/>
    </source>
</evidence>
<dbReference type="OrthoDB" id="442692at2759"/>
<dbReference type="InterPro" id="IPR033305">
    <property type="entry name" value="Hydin-like"/>
</dbReference>
<evidence type="ECO:0008006" key="4">
    <source>
        <dbReference type="Google" id="ProtNLM"/>
    </source>
</evidence>
<dbReference type="GO" id="GO:0005930">
    <property type="term" value="C:axoneme"/>
    <property type="evidence" value="ECO:0007669"/>
    <property type="project" value="TreeGrafter"/>
</dbReference>
<feature type="region of interest" description="Disordered" evidence="1">
    <location>
        <begin position="73"/>
        <end position="104"/>
    </location>
</feature>
<proteinExistence type="predicted"/>
<dbReference type="AlphaFoldDB" id="A0A3L8S346"/>
<comment type="caution">
    <text evidence="2">The sequence shown here is derived from an EMBL/GenBank/DDBJ whole genome shotgun (WGS) entry which is preliminary data.</text>
</comment>
<reference evidence="2 3" key="1">
    <citation type="journal article" date="2018" name="Proc. R. Soc. B">
        <title>A non-coding region near Follistatin controls head colour polymorphism in the Gouldian finch.</title>
        <authorList>
            <person name="Toomey M.B."/>
            <person name="Marques C.I."/>
            <person name="Andrade P."/>
            <person name="Araujo P.M."/>
            <person name="Sabatino S."/>
            <person name="Gazda M.A."/>
            <person name="Afonso S."/>
            <person name="Lopes R.J."/>
            <person name="Corbo J.C."/>
            <person name="Carneiro M."/>
        </authorList>
    </citation>
    <scope>NUCLEOTIDE SEQUENCE [LARGE SCALE GENOMIC DNA]</scope>
    <source>
        <strain evidence="2">Red01</strain>
        <tissue evidence="2">Muscle</tissue>
    </source>
</reference>